<dbReference type="InterPro" id="IPR029057">
    <property type="entry name" value="PRTase-like"/>
</dbReference>
<dbReference type="GO" id="GO:0016757">
    <property type="term" value="F:glycosyltransferase activity"/>
    <property type="evidence" value="ECO:0007669"/>
    <property type="project" value="UniProtKB-KW"/>
</dbReference>
<keyword evidence="5" id="KW-1185">Reference proteome</keyword>
<evidence type="ECO:0000256" key="1">
    <source>
        <dbReference type="ARBA" id="ARBA00008007"/>
    </source>
</evidence>
<dbReference type="Pfam" id="PF00156">
    <property type="entry name" value="Pribosyltran"/>
    <property type="match status" value="1"/>
</dbReference>
<dbReference type="EMBL" id="MTLA01000186">
    <property type="protein sequence ID" value="OOP67545.1"/>
    <property type="molecule type" value="Genomic_DNA"/>
</dbReference>
<dbReference type="RefSeq" id="WP_078110605.1">
    <property type="nucleotide sequence ID" value="NZ_CP065424.1"/>
</dbReference>
<dbReference type="Pfam" id="PF18912">
    <property type="entry name" value="DZR_2"/>
    <property type="match status" value="1"/>
</dbReference>
<name>A0A8E2I7P7_9BACI</name>
<reference evidence="4 5" key="1">
    <citation type="submission" date="2017-01" db="EMBL/GenBank/DDBJ databases">
        <title>Draft genome sequence of Bacillus oleronius.</title>
        <authorList>
            <person name="Allam M."/>
        </authorList>
    </citation>
    <scope>NUCLEOTIDE SEQUENCE [LARGE SCALE GENOMIC DNA]</scope>
    <source>
        <strain evidence="4 5">DSM 9356</strain>
    </source>
</reference>
<proteinExistence type="inferred from homology"/>
<dbReference type="InterPro" id="IPR044005">
    <property type="entry name" value="DZR_2"/>
</dbReference>
<protein>
    <submittedName>
        <fullName evidence="4">Amidophosphoribosyltransferase</fullName>
    </submittedName>
</protein>
<dbReference type="InterPro" id="IPR000836">
    <property type="entry name" value="PRTase_dom"/>
</dbReference>
<evidence type="ECO:0000313" key="5">
    <source>
        <dbReference type="Proteomes" id="UP000189761"/>
    </source>
</evidence>
<dbReference type="PANTHER" id="PTHR47505:SF1">
    <property type="entry name" value="DNA UTILIZATION PROTEIN YHGH"/>
    <property type="match status" value="1"/>
</dbReference>
<dbReference type="Gene3D" id="3.40.50.2020">
    <property type="match status" value="1"/>
</dbReference>
<evidence type="ECO:0000313" key="4">
    <source>
        <dbReference type="EMBL" id="OOP67545.1"/>
    </source>
</evidence>
<comment type="similarity">
    <text evidence="1">Belongs to the ComF/GntX family.</text>
</comment>
<evidence type="ECO:0000259" key="2">
    <source>
        <dbReference type="Pfam" id="PF00156"/>
    </source>
</evidence>
<keyword evidence="4" id="KW-0328">Glycosyltransferase</keyword>
<dbReference type="AlphaFoldDB" id="A0A8E2I7P7"/>
<comment type="caution">
    <text evidence="4">The sequence shown here is derived from an EMBL/GenBank/DDBJ whole genome shotgun (WGS) entry which is preliminary data.</text>
</comment>
<dbReference type="SUPFAM" id="SSF53271">
    <property type="entry name" value="PRTase-like"/>
    <property type="match status" value="1"/>
</dbReference>
<dbReference type="PANTHER" id="PTHR47505">
    <property type="entry name" value="DNA UTILIZATION PROTEIN YHGH"/>
    <property type="match status" value="1"/>
</dbReference>
<evidence type="ECO:0000259" key="3">
    <source>
        <dbReference type="Pfam" id="PF18912"/>
    </source>
</evidence>
<dbReference type="CDD" id="cd06223">
    <property type="entry name" value="PRTases_typeI"/>
    <property type="match status" value="1"/>
</dbReference>
<accession>A0A8E2I7P7</accession>
<keyword evidence="4" id="KW-0808">Transferase</keyword>
<dbReference type="InterPro" id="IPR051910">
    <property type="entry name" value="ComF/GntX_DNA_util-trans"/>
</dbReference>
<sequence length="236" mass="27284">MHDYCLNCHIPIAFEPKWTTLFLPQPAQYLCNDCENKLIPIKPPICHTCGRPMENLPKEYIVEETLCLDCQRWEEDQKWKGVLDKNISCYEYDDFLKDIIARFKFRGDYILSKIFSRKINEILKTLDYDSIVSIPLSQERLKERGFNQATALANEAGLQVMDILNRTHTEKQSKKSRQERIQLQQIFTVRNPSAIMNRSIILIDDIYTTGSTLRHAAKELKEAGANSVTALTVARG</sequence>
<gene>
    <name evidence="4" type="ORF">BWZ43_15185</name>
</gene>
<dbReference type="Proteomes" id="UP000189761">
    <property type="component" value="Unassembled WGS sequence"/>
</dbReference>
<organism evidence="4 5">
    <name type="scientific">Heyndrickxia oleronia</name>
    <dbReference type="NCBI Taxonomy" id="38875"/>
    <lineage>
        <taxon>Bacteria</taxon>
        <taxon>Bacillati</taxon>
        <taxon>Bacillota</taxon>
        <taxon>Bacilli</taxon>
        <taxon>Bacillales</taxon>
        <taxon>Bacillaceae</taxon>
        <taxon>Heyndrickxia</taxon>
    </lineage>
</organism>
<feature type="domain" description="Double zinc ribbon" evidence="3">
    <location>
        <begin position="26"/>
        <end position="71"/>
    </location>
</feature>
<feature type="domain" description="Phosphoribosyltransferase" evidence="2">
    <location>
        <begin position="143"/>
        <end position="234"/>
    </location>
</feature>